<name>A0ABS4K6D6_9CLOT</name>
<feature type="domain" description="N-acetyltransferase" evidence="1">
    <location>
        <begin position="1"/>
        <end position="156"/>
    </location>
</feature>
<comment type="caution">
    <text evidence="2">The sequence shown here is derived from an EMBL/GenBank/DDBJ whole genome shotgun (WGS) entry which is preliminary data.</text>
</comment>
<reference evidence="2 3" key="1">
    <citation type="submission" date="2021-03" db="EMBL/GenBank/DDBJ databases">
        <title>Genomic Encyclopedia of Type Strains, Phase IV (KMG-IV): sequencing the most valuable type-strain genomes for metagenomic binning, comparative biology and taxonomic classification.</title>
        <authorList>
            <person name="Goeker M."/>
        </authorList>
    </citation>
    <scope>NUCLEOTIDE SEQUENCE [LARGE SCALE GENOMIC DNA]</scope>
    <source>
        <strain evidence="2 3">DSM 28650</strain>
    </source>
</reference>
<sequence length="156" mass="18888">MIYRQAVEKDLMELAEIRWDFQHESYDVSTCISKDEFLEQCVDFLKDGLIKEEWVYWIAEDNNLIVSQIFVRRIRKIPKPQHLYDEYGYVTNVYTRPNYRNKGIGKKLMEEVKQWAVNCDLEILIVWPSKEAVQFYERAEFKGENDIMELVIREDY</sequence>
<gene>
    <name evidence="2" type="ORF">J2Z44_003180</name>
</gene>
<evidence type="ECO:0000313" key="3">
    <source>
        <dbReference type="Proteomes" id="UP001519308"/>
    </source>
</evidence>
<dbReference type="Pfam" id="PF00583">
    <property type="entry name" value="Acetyltransf_1"/>
    <property type="match status" value="1"/>
</dbReference>
<dbReference type="PROSITE" id="PS51186">
    <property type="entry name" value="GNAT"/>
    <property type="match status" value="1"/>
</dbReference>
<evidence type="ECO:0000313" key="2">
    <source>
        <dbReference type="EMBL" id="MBP2023343.1"/>
    </source>
</evidence>
<dbReference type="SUPFAM" id="SSF55729">
    <property type="entry name" value="Acyl-CoA N-acyltransferases (Nat)"/>
    <property type="match status" value="1"/>
</dbReference>
<accession>A0ABS4K6D6</accession>
<dbReference type="Gene3D" id="3.40.630.30">
    <property type="match status" value="1"/>
</dbReference>
<dbReference type="CDD" id="cd04301">
    <property type="entry name" value="NAT_SF"/>
    <property type="match status" value="1"/>
</dbReference>
<dbReference type="RefSeq" id="WP_021281129.1">
    <property type="nucleotide sequence ID" value="NZ_JAGGLL010000027.1"/>
</dbReference>
<organism evidence="2 3">
    <name type="scientific">Clostridium punense</name>
    <dbReference type="NCBI Taxonomy" id="1054297"/>
    <lineage>
        <taxon>Bacteria</taxon>
        <taxon>Bacillati</taxon>
        <taxon>Bacillota</taxon>
        <taxon>Clostridia</taxon>
        <taxon>Eubacteriales</taxon>
        <taxon>Clostridiaceae</taxon>
        <taxon>Clostridium</taxon>
    </lineage>
</organism>
<keyword evidence="3" id="KW-1185">Reference proteome</keyword>
<dbReference type="Proteomes" id="UP001519308">
    <property type="component" value="Unassembled WGS sequence"/>
</dbReference>
<proteinExistence type="predicted"/>
<dbReference type="EMBL" id="JAGGLL010000027">
    <property type="protein sequence ID" value="MBP2023343.1"/>
    <property type="molecule type" value="Genomic_DNA"/>
</dbReference>
<dbReference type="InterPro" id="IPR016181">
    <property type="entry name" value="Acyl_CoA_acyltransferase"/>
</dbReference>
<protein>
    <submittedName>
        <fullName evidence="2">GNAT superfamily N-acetyltransferase</fullName>
    </submittedName>
</protein>
<dbReference type="InterPro" id="IPR000182">
    <property type="entry name" value="GNAT_dom"/>
</dbReference>
<evidence type="ECO:0000259" key="1">
    <source>
        <dbReference type="PROSITE" id="PS51186"/>
    </source>
</evidence>